<reference evidence="2" key="3">
    <citation type="submission" date="2015-02" db="UniProtKB">
        <authorList>
            <consortium name="EnsemblProtists"/>
        </authorList>
    </citation>
    <scope>IDENTIFICATION</scope>
    <source>
        <strain evidence="2">DAOM BR144</strain>
    </source>
</reference>
<evidence type="ECO:0000256" key="1">
    <source>
        <dbReference type="SAM" id="MobiDB-lite"/>
    </source>
</evidence>
<evidence type="ECO:0000313" key="3">
    <source>
        <dbReference type="Proteomes" id="UP000019132"/>
    </source>
</evidence>
<feature type="compositionally biased region" description="Polar residues" evidence="1">
    <location>
        <begin position="80"/>
        <end position="104"/>
    </location>
</feature>
<accession>K3WB27</accession>
<dbReference type="AlphaFoldDB" id="K3WB27"/>
<proteinExistence type="predicted"/>
<protein>
    <submittedName>
        <fullName evidence="2">Uncharacterized protein</fullName>
    </submittedName>
</protein>
<dbReference type="EnsemblProtists" id="PYU1_T002168">
    <property type="protein sequence ID" value="PYU1_T002168"/>
    <property type="gene ID" value="PYU1_G002166"/>
</dbReference>
<evidence type="ECO:0000313" key="2">
    <source>
        <dbReference type="EnsemblProtists" id="PYU1_T002168"/>
    </source>
</evidence>
<feature type="region of interest" description="Disordered" evidence="1">
    <location>
        <begin position="72"/>
        <end position="105"/>
    </location>
</feature>
<dbReference type="HOGENOM" id="CLU_1201929_0_0_1"/>
<name>K3WB27_GLOUD</name>
<dbReference type="EMBL" id="GL376634">
    <property type="status" value="NOT_ANNOTATED_CDS"/>
    <property type="molecule type" value="Genomic_DNA"/>
</dbReference>
<dbReference type="eggNOG" id="ENOG502S9B7">
    <property type="taxonomic scope" value="Eukaryota"/>
</dbReference>
<dbReference type="VEuPathDB" id="FungiDB:PYU1_G002166"/>
<dbReference type="STRING" id="431595.K3WB27"/>
<dbReference type="InParanoid" id="K3WB27"/>
<reference evidence="3" key="1">
    <citation type="journal article" date="2010" name="Genome Biol.">
        <title>Genome sequence of the necrotrophic plant pathogen Pythium ultimum reveals original pathogenicity mechanisms and effector repertoire.</title>
        <authorList>
            <person name="Levesque C.A."/>
            <person name="Brouwer H."/>
            <person name="Cano L."/>
            <person name="Hamilton J.P."/>
            <person name="Holt C."/>
            <person name="Huitema E."/>
            <person name="Raffaele S."/>
            <person name="Robideau G.P."/>
            <person name="Thines M."/>
            <person name="Win J."/>
            <person name="Zerillo M.M."/>
            <person name="Beakes G.W."/>
            <person name="Boore J.L."/>
            <person name="Busam D."/>
            <person name="Dumas B."/>
            <person name="Ferriera S."/>
            <person name="Fuerstenberg S.I."/>
            <person name="Gachon C.M."/>
            <person name="Gaulin E."/>
            <person name="Govers F."/>
            <person name="Grenville-Briggs L."/>
            <person name="Horner N."/>
            <person name="Hostetler J."/>
            <person name="Jiang R.H."/>
            <person name="Johnson J."/>
            <person name="Krajaejun T."/>
            <person name="Lin H."/>
            <person name="Meijer H.J."/>
            <person name="Moore B."/>
            <person name="Morris P."/>
            <person name="Phuntmart V."/>
            <person name="Puiu D."/>
            <person name="Shetty J."/>
            <person name="Stajich J.E."/>
            <person name="Tripathy S."/>
            <person name="Wawra S."/>
            <person name="van West P."/>
            <person name="Whitty B.R."/>
            <person name="Coutinho P.M."/>
            <person name="Henrissat B."/>
            <person name="Martin F."/>
            <person name="Thomas P.D."/>
            <person name="Tyler B.M."/>
            <person name="De Vries R.P."/>
            <person name="Kamoun S."/>
            <person name="Yandell M."/>
            <person name="Tisserat N."/>
            <person name="Buell C.R."/>
        </authorList>
    </citation>
    <scope>NUCLEOTIDE SEQUENCE</scope>
    <source>
        <strain evidence="3">DAOM:BR144</strain>
    </source>
</reference>
<organism evidence="2 3">
    <name type="scientific">Globisporangium ultimum (strain ATCC 200006 / CBS 805.95 / DAOM BR144)</name>
    <name type="common">Pythium ultimum</name>
    <dbReference type="NCBI Taxonomy" id="431595"/>
    <lineage>
        <taxon>Eukaryota</taxon>
        <taxon>Sar</taxon>
        <taxon>Stramenopiles</taxon>
        <taxon>Oomycota</taxon>
        <taxon>Peronosporomycetes</taxon>
        <taxon>Pythiales</taxon>
        <taxon>Pythiaceae</taxon>
        <taxon>Globisporangium</taxon>
    </lineage>
</organism>
<reference evidence="3" key="2">
    <citation type="submission" date="2010-04" db="EMBL/GenBank/DDBJ databases">
        <authorList>
            <person name="Buell R."/>
            <person name="Hamilton J."/>
            <person name="Hostetler J."/>
        </authorList>
    </citation>
    <scope>NUCLEOTIDE SEQUENCE [LARGE SCALE GENOMIC DNA]</scope>
    <source>
        <strain evidence="3">DAOM:BR144</strain>
    </source>
</reference>
<dbReference type="Proteomes" id="UP000019132">
    <property type="component" value="Unassembled WGS sequence"/>
</dbReference>
<keyword evidence="3" id="KW-1185">Reference proteome</keyword>
<sequence length="231" mass="24719">MSSPARSTSSCLQLGSGSLAVAAYANAPLFVEPSPLSKRMTNRGISNAGGTQSRVSFKKKLPVRIPTQSVVIESSEEAGKQSSSEPAGNNAAMSASTFTSNPSNENDDLFAKISAENCDDSDDAYEDDFVSLDDSELGINDELKLESDTELIDLLHNIPLQDFNDTDIRSKIHGTAAPNEPLPEHETECVREIEISAATCIQRHLTGGGKIEESVAQMPNSFLNQICSPVN</sequence>